<keyword evidence="3" id="KW-1185">Reference proteome</keyword>
<organism evidence="2 3">
    <name type="scientific">Paraglaciecola arctica BSs20135</name>
    <dbReference type="NCBI Taxonomy" id="493475"/>
    <lineage>
        <taxon>Bacteria</taxon>
        <taxon>Pseudomonadati</taxon>
        <taxon>Pseudomonadota</taxon>
        <taxon>Gammaproteobacteria</taxon>
        <taxon>Alteromonadales</taxon>
        <taxon>Alteromonadaceae</taxon>
        <taxon>Paraglaciecola</taxon>
    </lineage>
</organism>
<reference evidence="2 3" key="1">
    <citation type="journal article" date="2017" name="Antonie Van Leeuwenhoek">
        <title>Rhizobium rhizosphaerae sp. nov., a novel species isolated from rice rhizosphere.</title>
        <authorList>
            <person name="Zhao J.J."/>
            <person name="Zhang J."/>
            <person name="Zhang R.J."/>
            <person name="Zhang C.W."/>
            <person name="Yin H.Q."/>
            <person name="Zhang X.X."/>
        </authorList>
    </citation>
    <scope>NUCLEOTIDE SEQUENCE [LARGE SCALE GENOMIC DNA]</scope>
    <source>
        <strain evidence="2 3">BSs20135</strain>
    </source>
</reference>
<evidence type="ECO:0000313" key="3">
    <source>
        <dbReference type="Proteomes" id="UP000006327"/>
    </source>
</evidence>
<dbReference type="Proteomes" id="UP000006327">
    <property type="component" value="Unassembled WGS sequence"/>
</dbReference>
<name>K6YWD4_9ALTE</name>
<protein>
    <submittedName>
        <fullName evidence="2">Uncharacterized protein</fullName>
    </submittedName>
</protein>
<dbReference type="AlphaFoldDB" id="K6YWD4"/>
<dbReference type="STRING" id="493475.GARC_4096"/>
<evidence type="ECO:0000256" key="1">
    <source>
        <dbReference type="SAM" id="MobiDB-lite"/>
    </source>
</evidence>
<accession>K6YWD4</accession>
<gene>
    <name evidence="2" type="ORF">GARC_4096</name>
</gene>
<comment type="caution">
    <text evidence="2">The sequence shown here is derived from an EMBL/GenBank/DDBJ whole genome shotgun (WGS) entry which is preliminary data.</text>
</comment>
<dbReference type="EMBL" id="BAEO01000060">
    <property type="protein sequence ID" value="GAC21038.1"/>
    <property type="molecule type" value="Genomic_DNA"/>
</dbReference>
<feature type="region of interest" description="Disordered" evidence="1">
    <location>
        <begin position="17"/>
        <end position="37"/>
    </location>
</feature>
<sequence length="37" mass="4465">MQLNILNFLGEGELMYREKDNKRPQNSLKEKCRKPKD</sequence>
<evidence type="ECO:0000313" key="2">
    <source>
        <dbReference type="EMBL" id="GAC21038.1"/>
    </source>
</evidence>
<proteinExistence type="predicted"/>